<reference evidence="1" key="1">
    <citation type="submission" date="2023-08" db="EMBL/GenBank/DDBJ databases">
        <authorList>
            <person name="Audoor S."/>
            <person name="Bilcke G."/>
        </authorList>
    </citation>
    <scope>NUCLEOTIDE SEQUENCE</scope>
</reference>
<dbReference type="InterPro" id="IPR036770">
    <property type="entry name" value="Ankyrin_rpt-contain_sf"/>
</dbReference>
<dbReference type="PANTHER" id="PTHR24121:SF23">
    <property type="entry name" value="NO MECHANORECEPTOR POTENTIAL C, ISOFORM H"/>
    <property type="match status" value="1"/>
</dbReference>
<dbReference type="Proteomes" id="UP001295423">
    <property type="component" value="Unassembled WGS sequence"/>
</dbReference>
<dbReference type="EMBL" id="CAKOGP040001446">
    <property type="protein sequence ID" value="CAJ1945674.1"/>
    <property type="molecule type" value="Genomic_DNA"/>
</dbReference>
<comment type="caution">
    <text evidence="1">The sequence shown here is derived from an EMBL/GenBank/DDBJ whole genome shotgun (WGS) entry which is preliminary data.</text>
</comment>
<dbReference type="PANTHER" id="PTHR24121">
    <property type="entry name" value="NO MECHANORECEPTOR POTENTIAL C, ISOFORM D-RELATED"/>
    <property type="match status" value="1"/>
</dbReference>
<accession>A0AAD2CTP6</accession>
<protein>
    <submittedName>
        <fullName evidence="1">Uncharacterized protein</fullName>
    </submittedName>
</protein>
<gene>
    <name evidence="1" type="ORF">CYCCA115_LOCUS9819</name>
</gene>
<dbReference type="SUPFAM" id="SSF48403">
    <property type="entry name" value="Ankyrin repeat"/>
    <property type="match status" value="1"/>
</dbReference>
<evidence type="ECO:0000313" key="1">
    <source>
        <dbReference type="EMBL" id="CAJ1945674.1"/>
    </source>
</evidence>
<dbReference type="Gene3D" id="1.25.40.20">
    <property type="entry name" value="Ankyrin repeat-containing domain"/>
    <property type="match status" value="1"/>
</dbReference>
<proteinExistence type="predicted"/>
<dbReference type="AlphaFoldDB" id="A0AAD2CTP6"/>
<evidence type="ECO:0000313" key="2">
    <source>
        <dbReference type="Proteomes" id="UP001295423"/>
    </source>
</evidence>
<sequence length="398" mass="45026">MQLPNVAELKMIRQTFQFAKSLRWDRNTTSTRTPPPIYDELWFRWAKGLARQNHDNSNIETVIDMIDWNRILETLQSDSSLAKYTDDERQGMHLLHFVCALHPPGSVLELLLKSFPNAIFVQSANSGIIPLMIACGSNAASEIIETLLKHDTSGSGATLRITDTHGFSAVHWACREDVSSRVLQKLLLFDPMLAELIETNGSRHKITHVLFQGGRKEMLSDNQDTKLRFLLLARFKLPLDEAHFLFALHASVALECQFPVWNYLLAECATMGVDRDPFGNLPLHYAVQQKQHNIGEPTKQQWSSSQLLERVLRLSPEAASSRNRDGELPLSASLKSGFVWDKGIQALFHAYPEANCLLDPVTKLHPFCLAASFCHDLATTFMLLRQNPEHVLQRYGSK</sequence>
<name>A0AAD2CTP6_9STRA</name>
<organism evidence="1 2">
    <name type="scientific">Cylindrotheca closterium</name>
    <dbReference type="NCBI Taxonomy" id="2856"/>
    <lineage>
        <taxon>Eukaryota</taxon>
        <taxon>Sar</taxon>
        <taxon>Stramenopiles</taxon>
        <taxon>Ochrophyta</taxon>
        <taxon>Bacillariophyta</taxon>
        <taxon>Bacillariophyceae</taxon>
        <taxon>Bacillariophycidae</taxon>
        <taxon>Bacillariales</taxon>
        <taxon>Bacillariaceae</taxon>
        <taxon>Cylindrotheca</taxon>
    </lineage>
</organism>
<keyword evidence="2" id="KW-1185">Reference proteome</keyword>